<dbReference type="InterPro" id="IPR000719">
    <property type="entry name" value="Prot_kinase_dom"/>
</dbReference>
<protein>
    <submittedName>
        <fullName evidence="3">Serine/threonine protein kinase</fullName>
    </submittedName>
</protein>
<dbReference type="PANTHER" id="PTHR44329">
    <property type="entry name" value="SERINE/THREONINE-PROTEIN KINASE TNNI3K-RELATED"/>
    <property type="match status" value="1"/>
</dbReference>
<keyword evidence="3" id="KW-0808">Transferase</keyword>
<keyword evidence="3" id="KW-0723">Serine/threonine-protein kinase</keyword>
<dbReference type="Gene3D" id="1.10.510.10">
    <property type="entry name" value="Transferase(Phosphotransferase) domain 1"/>
    <property type="match status" value="1"/>
</dbReference>
<dbReference type="Pfam" id="PF07714">
    <property type="entry name" value="PK_Tyr_Ser-Thr"/>
    <property type="match status" value="1"/>
</dbReference>
<feature type="domain" description="Protein kinase" evidence="1">
    <location>
        <begin position="157"/>
        <end position="265"/>
    </location>
</feature>
<dbReference type="PROSITE" id="PS00463">
    <property type="entry name" value="ZN2_CY6_FUNGAL_1"/>
    <property type="match status" value="1"/>
</dbReference>
<keyword evidence="3" id="KW-0418">Kinase</keyword>
<dbReference type="SMART" id="SM00066">
    <property type="entry name" value="GAL4"/>
    <property type="match status" value="2"/>
</dbReference>
<dbReference type="InterPro" id="IPR001138">
    <property type="entry name" value="Zn2Cys6_DnaBD"/>
</dbReference>
<proteinExistence type="predicted"/>
<dbReference type="InterPro" id="IPR036864">
    <property type="entry name" value="Zn2-C6_fun-type_DNA-bd_sf"/>
</dbReference>
<name>A0A8H4AVL4_GIGMA</name>
<evidence type="ECO:0000259" key="2">
    <source>
        <dbReference type="PROSITE" id="PS50048"/>
    </source>
</evidence>
<dbReference type="PROSITE" id="PS50048">
    <property type="entry name" value="ZN2_CY6_FUNGAL_2"/>
    <property type="match status" value="1"/>
</dbReference>
<feature type="domain" description="Zn(2)-C6 fungal-type" evidence="2">
    <location>
        <begin position="43"/>
        <end position="73"/>
    </location>
</feature>
<dbReference type="GO" id="GO:0005524">
    <property type="term" value="F:ATP binding"/>
    <property type="evidence" value="ECO:0007669"/>
    <property type="project" value="InterPro"/>
</dbReference>
<comment type="caution">
    <text evidence="3">The sequence shown here is derived from an EMBL/GenBank/DDBJ whole genome shotgun (WGS) entry which is preliminary data.</text>
</comment>
<sequence>MYATVACTNCRKSRVACSGEPNCPRCRWRANTDRFRRPYISTACYPCKLAKVKCSGGIPCDRCSKRIYSECIYTSKSDNIRRNKFGKSLDFDERNKIFDESLMICSLCSISGKFSNHYYQCEICINEFGLGSSGNKMIDEFLNSEGDQFIWIPYNVFQDIKYLSKGGFGMVYKATWKQIEVVLKSLYNSNNMNIEFLKEVESLKKFKNYNGVVQIYGITRDPLNKNYSMVMKYISGGDLYDYLKKSYKRLTWKNKIVLIWDIAKR</sequence>
<dbReference type="GO" id="GO:0000981">
    <property type="term" value="F:DNA-binding transcription factor activity, RNA polymerase II-specific"/>
    <property type="evidence" value="ECO:0007669"/>
    <property type="project" value="InterPro"/>
</dbReference>
<dbReference type="OrthoDB" id="2446583at2759"/>
<dbReference type="EMBL" id="WTPW01000194">
    <property type="protein sequence ID" value="KAF0536926.1"/>
    <property type="molecule type" value="Genomic_DNA"/>
</dbReference>
<evidence type="ECO:0000313" key="4">
    <source>
        <dbReference type="Proteomes" id="UP000439903"/>
    </source>
</evidence>
<dbReference type="SUPFAM" id="SSF57701">
    <property type="entry name" value="Zn2/Cys6 DNA-binding domain"/>
    <property type="match status" value="1"/>
</dbReference>
<dbReference type="GO" id="GO:0008270">
    <property type="term" value="F:zinc ion binding"/>
    <property type="evidence" value="ECO:0007669"/>
    <property type="project" value="InterPro"/>
</dbReference>
<dbReference type="CDD" id="cd00067">
    <property type="entry name" value="GAL4"/>
    <property type="match status" value="1"/>
</dbReference>
<dbReference type="InterPro" id="IPR011009">
    <property type="entry name" value="Kinase-like_dom_sf"/>
</dbReference>
<accession>A0A8H4AVL4</accession>
<dbReference type="PROSITE" id="PS50011">
    <property type="entry name" value="PROTEIN_KINASE_DOM"/>
    <property type="match status" value="1"/>
</dbReference>
<reference evidence="3 4" key="1">
    <citation type="journal article" date="2019" name="Environ. Microbiol.">
        <title>At the nexus of three kingdoms: the genome of the mycorrhizal fungus Gigaspora margarita provides insights into plant, endobacterial and fungal interactions.</title>
        <authorList>
            <person name="Venice F."/>
            <person name="Ghignone S."/>
            <person name="Salvioli di Fossalunga A."/>
            <person name="Amselem J."/>
            <person name="Novero M."/>
            <person name="Xianan X."/>
            <person name="Sedzielewska Toro K."/>
            <person name="Morin E."/>
            <person name="Lipzen A."/>
            <person name="Grigoriev I.V."/>
            <person name="Henrissat B."/>
            <person name="Martin F.M."/>
            <person name="Bonfante P."/>
        </authorList>
    </citation>
    <scope>NUCLEOTIDE SEQUENCE [LARGE SCALE GENOMIC DNA]</scope>
    <source>
        <strain evidence="3 4">BEG34</strain>
    </source>
</reference>
<dbReference type="AlphaFoldDB" id="A0A8H4AVL4"/>
<dbReference type="InterPro" id="IPR051681">
    <property type="entry name" value="Ser/Thr_Kinases-Pseudokinases"/>
</dbReference>
<dbReference type="Gene3D" id="4.10.240.10">
    <property type="entry name" value="Zn(2)-C6 fungal-type DNA-binding domain"/>
    <property type="match status" value="1"/>
</dbReference>
<evidence type="ECO:0000313" key="3">
    <source>
        <dbReference type="EMBL" id="KAF0536926.1"/>
    </source>
</evidence>
<dbReference type="SUPFAM" id="SSF56112">
    <property type="entry name" value="Protein kinase-like (PK-like)"/>
    <property type="match status" value="1"/>
</dbReference>
<organism evidence="3 4">
    <name type="scientific">Gigaspora margarita</name>
    <dbReference type="NCBI Taxonomy" id="4874"/>
    <lineage>
        <taxon>Eukaryota</taxon>
        <taxon>Fungi</taxon>
        <taxon>Fungi incertae sedis</taxon>
        <taxon>Mucoromycota</taxon>
        <taxon>Glomeromycotina</taxon>
        <taxon>Glomeromycetes</taxon>
        <taxon>Diversisporales</taxon>
        <taxon>Gigasporaceae</taxon>
        <taxon>Gigaspora</taxon>
    </lineage>
</organism>
<dbReference type="InterPro" id="IPR001245">
    <property type="entry name" value="Ser-Thr/Tyr_kinase_cat_dom"/>
</dbReference>
<evidence type="ECO:0000259" key="1">
    <source>
        <dbReference type="PROSITE" id="PS50011"/>
    </source>
</evidence>
<dbReference type="Pfam" id="PF00172">
    <property type="entry name" value="Zn_clus"/>
    <property type="match status" value="1"/>
</dbReference>
<dbReference type="Proteomes" id="UP000439903">
    <property type="component" value="Unassembled WGS sequence"/>
</dbReference>
<keyword evidence="4" id="KW-1185">Reference proteome</keyword>
<gene>
    <name evidence="3" type="ORF">F8M41_008768</name>
</gene>
<dbReference type="GO" id="GO:0004674">
    <property type="term" value="F:protein serine/threonine kinase activity"/>
    <property type="evidence" value="ECO:0007669"/>
    <property type="project" value="UniProtKB-KW"/>
</dbReference>